<organism evidence="1 2">
    <name type="scientific">Salinibacillus aidingensis</name>
    <dbReference type="NCBI Taxonomy" id="237684"/>
    <lineage>
        <taxon>Bacteria</taxon>
        <taxon>Bacillati</taxon>
        <taxon>Bacillota</taxon>
        <taxon>Bacilli</taxon>
        <taxon>Bacillales</taxon>
        <taxon>Bacillaceae</taxon>
        <taxon>Salinibacillus</taxon>
    </lineage>
</organism>
<dbReference type="EMBL" id="BAAADO010000005">
    <property type="protein sequence ID" value="GAA0498245.1"/>
    <property type="molecule type" value="Genomic_DNA"/>
</dbReference>
<protein>
    <recommendedName>
        <fullName evidence="3">ABC transporter permease</fullName>
    </recommendedName>
</protein>
<name>A0ABN1BI51_9BACI</name>
<evidence type="ECO:0008006" key="3">
    <source>
        <dbReference type="Google" id="ProtNLM"/>
    </source>
</evidence>
<sequence>MKNLLRSVTDFVTTKKGMWVTLSTWLLLTLLLAVFAPSARDYVVSSVDSLPEDAQSVIAQNKVDEYFEGGDTIPAMLVFQSEDELAPETLIDLFGDITPENVGQ</sequence>
<gene>
    <name evidence="1" type="ORF">GCM10008986_26640</name>
</gene>
<dbReference type="RefSeq" id="WP_343841993.1">
    <property type="nucleotide sequence ID" value="NZ_BAAADO010000005.1"/>
</dbReference>
<evidence type="ECO:0000313" key="2">
    <source>
        <dbReference type="Proteomes" id="UP001500880"/>
    </source>
</evidence>
<proteinExistence type="predicted"/>
<evidence type="ECO:0000313" key="1">
    <source>
        <dbReference type="EMBL" id="GAA0498245.1"/>
    </source>
</evidence>
<keyword evidence="2" id="KW-1185">Reference proteome</keyword>
<dbReference type="Proteomes" id="UP001500880">
    <property type="component" value="Unassembled WGS sequence"/>
</dbReference>
<reference evidence="1 2" key="1">
    <citation type="journal article" date="2019" name="Int. J. Syst. Evol. Microbiol.">
        <title>The Global Catalogue of Microorganisms (GCM) 10K type strain sequencing project: providing services to taxonomists for standard genome sequencing and annotation.</title>
        <authorList>
            <consortium name="The Broad Institute Genomics Platform"/>
            <consortium name="The Broad Institute Genome Sequencing Center for Infectious Disease"/>
            <person name="Wu L."/>
            <person name="Ma J."/>
        </authorList>
    </citation>
    <scope>NUCLEOTIDE SEQUENCE [LARGE SCALE GENOMIC DNA]</scope>
    <source>
        <strain evidence="1 2">JCM 12389</strain>
    </source>
</reference>
<comment type="caution">
    <text evidence="1">The sequence shown here is derived from an EMBL/GenBank/DDBJ whole genome shotgun (WGS) entry which is preliminary data.</text>
</comment>
<accession>A0ABN1BI51</accession>